<organism evidence="7 8">
    <name type="scientific">Gonium pectorale</name>
    <name type="common">Green alga</name>
    <dbReference type="NCBI Taxonomy" id="33097"/>
    <lineage>
        <taxon>Eukaryota</taxon>
        <taxon>Viridiplantae</taxon>
        <taxon>Chlorophyta</taxon>
        <taxon>core chlorophytes</taxon>
        <taxon>Chlorophyceae</taxon>
        <taxon>CS clade</taxon>
        <taxon>Chlamydomonadales</taxon>
        <taxon>Volvocaceae</taxon>
        <taxon>Gonium</taxon>
    </lineage>
</organism>
<dbReference type="Gene3D" id="1.10.10.1740">
    <property type="entry name" value="Transmembrane protein 14-like"/>
    <property type="match status" value="1"/>
</dbReference>
<evidence type="ECO:0000313" key="8">
    <source>
        <dbReference type="Proteomes" id="UP000075714"/>
    </source>
</evidence>
<dbReference type="OrthoDB" id="5620at2759"/>
<evidence type="ECO:0000256" key="4">
    <source>
        <dbReference type="ARBA" id="ARBA00022989"/>
    </source>
</evidence>
<evidence type="ECO:0000256" key="6">
    <source>
        <dbReference type="SAM" id="Phobius"/>
    </source>
</evidence>
<feature type="transmembrane region" description="Helical" evidence="6">
    <location>
        <begin position="87"/>
        <end position="103"/>
    </location>
</feature>
<sequence length="109" mass="11203">MAPSGEVHLDLAFAALTTFGGVMGYVRKKSLPSLIGGLAFGLAYGASAYIIQTHDALLGHQVGAATSAVMAALMGKRFASSRKVMPAGMLAGSGLAGLIYHAHKARQWS</sequence>
<dbReference type="EMBL" id="LSYV01000006">
    <property type="protein sequence ID" value="KXZ54133.1"/>
    <property type="molecule type" value="Genomic_DNA"/>
</dbReference>
<dbReference type="PANTHER" id="PTHR12668:SF53">
    <property type="entry name" value="TMEM14 PROTEIN HOMOLOG YJR085C"/>
    <property type="match status" value="1"/>
</dbReference>
<name>A0A150GWI8_GONPE</name>
<evidence type="ECO:0000256" key="1">
    <source>
        <dbReference type="ARBA" id="ARBA00004370"/>
    </source>
</evidence>
<accession>A0A150GWI8</accession>
<keyword evidence="4 6" id="KW-1133">Transmembrane helix</keyword>
<dbReference type="GO" id="GO:0016020">
    <property type="term" value="C:membrane"/>
    <property type="evidence" value="ECO:0007669"/>
    <property type="project" value="UniProtKB-SubCell"/>
</dbReference>
<comment type="subcellular location">
    <subcellularLocation>
        <location evidence="1">Membrane</location>
    </subcellularLocation>
</comment>
<comment type="caution">
    <text evidence="7">The sequence shown here is derived from an EMBL/GenBank/DDBJ whole genome shotgun (WGS) entry which is preliminary data.</text>
</comment>
<dbReference type="AlphaFoldDB" id="A0A150GWI8"/>
<feature type="transmembrane region" description="Helical" evidence="6">
    <location>
        <begin position="33"/>
        <end position="51"/>
    </location>
</feature>
<keyword evidence="5 6" id="KW-0472">Membrane</keyword>
<comment type="similarity">
    <text evidence="2">Belongs to the TMEM14 family.</text>
</comment>
<proteinExistence type="inferred from homology"/>
<dbReference type="Proteomes" id="UP000075714">
    <property type="component" value="Unassembled WGS sequence"/>
</dbReference>
<evidence type="ECO:0000313" key="7">
    <source>
        <dbReference type="EMBL" id="KXZ54133.1"/>
    </source>
</evidence>
<evidence type="ECO:0000256" key="2">
    <source>
        <dbReference type="ARBA" id="ARBA00007590"/>
    </source>
</evidence>
<dbReference type="Pfam" id="PF03647">
    <property type="entry name" value="Tmemb_14"/>
    <property type="match status" value="1"/>
</dbReference>
<dbReference type="InterPro" id="IPR005349">
    <property type="entry name" value="TMEM14"/>
</dbReference>
<keyword evidence="8" id="KW-1185">Reference proteome</keyword>
<reference evidence="8" key="1">
    <citation type="journal article" date="2016" name="Nat. Commun.">
        <title>The Gonium pectorale genome demonstrates co-option of cell cycle regulation during the evolution of multicellularity.</title>
        <authorList>
            <person name="Hanschen E.R."/>
            <person name="Marriage T.N."/>
            <person name="Ferris P.J."/>
            <person name="Hamaji T."/>
            <person name="Toyoda A."/>
            <person name="Fujiyama A."/>
            <person name="Neme R."/>
            <person name="Noguchi H."/>
            <person name="Minakuchi Y."/>
            <person name="Suzuki M."/>
            <person name="Kawai-Toyooka H."/>
            <person name="Smith D.R."/>
            <person name="Sparks H."/>
            <person name="Anderson J."/>
            <person name="Bakaric R."/>
            <person name="Luria V."/>
            <person name="Karger A."/>
            <person name="Kirschner M.W."/>
            <person name="Durand P.M."/>
            <person name="Michod R.E."/>
            <person name="Nozaki H."/>
            <person name="Olson B.J."/>
        </authorList>
    </citation>
    <scope>NUCLEOTIDE SEQUENCE [LARGE SCALE GENOMIC DNA]</scope>
    <source>
        <strain evidence="8">NIES-2863</strain>
    </source>
</reference>
<feature type="transmembrane region" description="Helical" evidence="6">
    <location>
        <begin position="6"/>
        <end position="26"/>
    </location>
</feature>
<gene>
    <name evidence="7" type="ORF">GPECTOR_5g233</name>
</gene>
<dbReference type="PANTHER" id="PTHR12668">
    <property type="entry name" value="TRANSMEMBRANE PROTEIN 14, 15"/>
    <property type="match status" value="1"/>
</dbReference>
<evidence type="ECO:0000256" key="3">
    <source>
        <dbReference type="ARBA" id="ARBA00022692"/>
    </source>
</evidence>
<keyword evidence="3 6" id="KW-0812">Transmembrane</keyword>
<dbReference type="InterPro" id="IPR044890">
    <property type="entry name" value="TMEM14_sf"/>
</dbReference>
<protein>
    <submittedName>
        <fullName evidence="7">Uncharacterized protein</fullName>
    </submittedName>
</protein>
<evidence type="ECO:0000256" key="5">
    <source>
        <dbReference type="ARBA" id="ARBA00023136"/>
    </source>
</evidence>